<reference evidence="10" key="1">
    <citation type="submission" date="2022-11" db="UniProtKB">
        <authorList>
            <consortium name="WormBaseParasite"/>
        </authorList>
    </citation>
    <scope>IDENTIFICATION</scope>
</reference>
<dbReference type="InterPro" id="IPR011009">
    <property type="entry name" value="Kinase-like_dom_sf"/>
</dbReference>
<feature type="domain" description="Protein kinase" evidence="8">
    <location>
        <begin position="307"/>
        <end position="598"/>
    </location>
</feature>
<dbReference type="PANTHER" id="PTHR48013:SF30">
    <property type="entry name" value="STE20-RELATED KINASE ADAPTER PROTEIN STRD-1"/>
    <property type="match status" value="1"/>
</dbReference>
<evidence type="ECO:0000256" key="5">
    <source>
        <dbReference type="ARBA" id="ARBA00038035"/>
    </source>
</evidence>
<keyword evidence="4" id="KW-0067">ATP-binding</keyword>
<proteinExistence type="inferred from homology"/>
<dbReference type="Gene3D" id="3.30.200.20">
    <property type="entry name" value="Phosphorylase Kinase, domain 1"/>
    <property type="match status" value="1"/>
</dbReference>
<dbReference type="InterPro" id="IPR000719">
    <property type="entry name" value="Prot_kinase_dom"/>
</dbReference>
<dbReference type="PROSITE" id="PS50011">
    <property type="entry name" value="PROTEIN_KINASE_DOM"/>
    <property type="match status" value="1"/>
</dbReference>
<evidence type="ECO:0000256" key="7">
    <source>
        <dbReference type="SAM" id="MobiDB-lite"/>
    </source>
</evidence>
<evidence type="ECO:0000313" key="9">
    <source>
        <dbReference type="Proteomes" id="UP000887540"/>
    </source>
</evidence>
<evidence type="ECO:0000256" key="1">
    <source>
        <dbReference type="ARBA" id="ARBA00022679"/>
    </source>
</evidence>
<name>A0A914DGA0_9BILA</name>
<dbReference type="PROSITE" id="PS00108">
    <property type="entry name" value="PROTEIN_KINASE_ST"/>
    <property type="match status" value="1"/>
</dbReference>
<dbReference type="AlphaFoldDB" id="A0A914DGA0"/>
<evidence type="ECO:0000256" key="3">
    <source>
        <dbReference type="ARBA" id="ARBA00022777"/>
    </source>
</evidence>
<accession>A0A914DGA0</accession>
<dbReference type="PANTHER" id="PTHR48013">
    <property type="entry name" value="DUAL SPECIFICITY MITOGEN-ACTIVATED PROTEIN KINASE KINASE 5-RELATED"/>
    <property type="match status" value="1"/>
</dbReference>
<comment type="similarity">
    <text evidence="5">Belongs to the protein kinase superfamily. STE Ser/Thr protein kinase family. MAP kinase kinase subfamily.</text>
</comment>
<dbReference type="Gene3D" id="1.10.510.10">
    <property type="entry name" value="Transferase(Phosphotransferase) domain 1"/>
    <property type="match status" value="1"/>
</dbReference>
<keyword evidence="2" id="KW-0547">Nucleotide-binding</keyword>
<dbReference type="GO" id="GO:0004708">
    <property type="term" value="F:MAP kinase kinase activity"/>
    <property type="evidence" value="ECO:0007669"/>
    <property type="project" value="UniProtKB-EC"/>
</dbReference>
<dbReference type="SMART" id="SM00220">
    <property type="entry name" value="S_TKc"/>
    <property type="match status" value="1"/>
</dbReference>
<evidence type="ECO:0000313" key="10">
    <source>
        <dbReference type="WBParaSite" id="ACRNAN_scaffold2521.g13213.t1"/>
    </source>
</evidence>
<evidence type="ECO:0000256" key="4">
    <source>
        <dbReference type="ARBA" id="ARBA00022840"/>
    </source>
</evidence>
<dbReference type="Proteomes" id="UP000887540">
    <property type="component" value="Unplaced"/>
</dbReference>
<keyword evidence="3" id="KW-0418">Kinase</keyword>
<dbReference type="GO" id="GO:0005524">
    <property type="term" value="F:ATP binding"/>
    <property type="evidence" value="ECO:0007669"/>
    <property type="project" value="UniProtKB-KW"/>
</dbReference>
<evidence type="ECO:0000256" key="6">
    <source>
        <dbReference type="ARBA" id="ARBA00038999"/>
    </source>
</evidence>
<sequence length="1174" mass="133272">MIIPALGRTAKFGYVYDARTNEFTGFNVFKERIQAEYIELDDSPNTSYKFSYATRESDKMDEFDIQGELKLRIWCGMIKVQGAASYIKNSQSTRRSIQCSYILKSLTKKESFNWRLSELSSHFDFSSVENQGTHVVIGIQYGGNGVVTLTYNTNEDNTTQDIKGNLEGKFRGFPNVTGDLSSGRNFDSELIKDEELNVKVAADVAVEREDNITTVNGARAFMNKLAERLTRYNNGKDLTYILIDADILANVVKRELCTENLPKHPLYIFTNGIYKEDLKTKPKPIQKIQSRNTAAESSHSEDLLELRNFINKIKFSPEGSIYGFNKSDFQEIQIINSSKNVVKLFLHIPSGFRFAVKQINIPHNRNNEGEYDKQLVQIIREVQNLALLQNTPKIVQFYGVCECEKQIWICMEAMDMSLKDLYTKMHQEFKHFPEELIGCIVVAIIDALEFCDFKEIIHRDIKPNNVLLNKSGEIKLSDFGESRVTENFLAITHRIGTITYWAPERFKPETYDSRSDVWSFGITLIEIIVGQCPYKLIREDIFTNSILLQNLIVDIDPKRLVEMIDPSYSQELTGFIHLCLNHVELRPKYYQLKKTEFYRRYADKTREDVEKIIGCLDVPVQKCQNTTVTDHGYFTGSHFPNENDDNMESENSLAEDTSINEFMPVKSESSMDTWDILEAENEDVSISSSSSTSSIKAMKKSLSEQDSDLNFPKNLSDVVCEYAFYSPSVNEMASLSIDNNPECKHHEDTITETREKPYALGYIPKMKKSMSTGNLTDMELPNFPLQSSVSLDTFEILRNLYGKWGENNFHRIYTSMNYENIVNGGGGINFGANPGNNNPNQGGGFPQGNHDPYWQHINQRGQPPIPPNTQICITPNCKEQNKTCFCQHYPLQYSKDRLVQANIYLSLGILCPHKCCEYNPPTFPTQPPPQQLTRSSPYQHVPLSIAPSTLATNQPYAQYCPSMSTKNIMGTNQFQPSRQPQLLTQQHLNTGQAYTDQEQSLIQTNFSHRSGSQPSFSGASSSNASLTGLDRMDTCTIFDQNTSNLEILNLLKNLNFQPNFPVQPAHMPQEQVPLAIGNQPLSQQMGPNPDNIPGTSHPPTTALPEGYPVFYSERQQPLYTNEYPNGNPMAMATEPFSQNLSNSSPMDFIHLMKNPNQAKGPQIPPNFDPSQRNE</sequence>
<dbReference type="InterPro" id="IPR056072">
    <property type="entry name" value="SNTX_MACPF/CDC-like_dom"/>
</dbReference>
<dbReference type="SUPFAM" id="SSF56112">
    <property type="entry name" value="Protein kinase-like (PK-like)"/>
    <property type="match status" value="1"/>
</dbReference>
<keyword evidence="9" id="KW-1185">Reference proteome</keyword>
<dbReference type="Pfam" id="PF00069">
    <property type="entry name" value="Pkinase"/>
    <property type="match status" value="1"/>
</dbReference>
<dbReference type="GO" id="GO:0051403">
    <property type="term" value="P:stress-activated MAPK cascade"/>
    <property type="evidence" value="ECO:0007669"/>
    <property type="project" value="TreeGrafter"/>
</dbReference>
<dbReference type="EC" id="2.7.12.2" evidence="6"/>
<dbReference type="InterPro" id="IPR008271">
    <property type="entry name" value="Ser/Thr_kinase_AS"/>
</dbReference>
<feature type="region of interest" description="Disordered" evidence="7">
    <location>
        <begin position="1153"/>
        <end position="1174"/>
    </location>
</feature>
<evidence type="ECO:0000259" key="8">
    <source>
        <dbReference type="PROSITE" id="PS50011"/>
    </source>
</evidence>
<protein>
    <recommendedName>
        <fullName evidence="6">mitogen-activated protein kinase kinase</fullName>
        <ecNumber evidence="6">2.7.12.2</ecNumber>
    </recommendedName>
</protein>
<dbReference type="Pfam" id="PF24674">
    <property type="entry name" value="MACPF_SNTX"/>
    <property type="match status" value="1"/>
</dbReference>
<organism evidence="9 10">
    <name type="scientific">Acrobeloides nanus</name>
    <dbReference type="NCBI Taxonomy" id="290746"/>
    <lineage>
        <taxon>Eukaryota</taxon>
        <taxon>Metazoa</taxon>
        <taxon>Ecdysozoa</taxon>
        <taxon>Nematoda</taxon>
        <taxon>Chromadorea</taxon>
        <taxon>Rhabditida</taxon>
        <taxon>Tylenchina</taxon>
        <taxon>Cephalobomorpha</taxon>
        <taxon>Cephaloboidea</taxon>
        <taxon>Cephalobidae</taxon>
        <taxon>Acrobeloides</taxon>
    </lineage>
</organism>
<keyword evidence="1" id="KW-0808">Transferase</keyword>
<evidence type="ECO:0000256" key="2">
    <source>
        <dbReference type="ARBA" id="ARBA00022741"/>
    </source>
</evidence>
<dbReference type="WBParaSite" id="ACRNAN_scaffold2521.g13213.t1">
    <property type="protein sequence ID" value="ACRNAN_scaffold2521.g13213.t1"/>
    <property type="gene ID" value="ACRNAN_scaffold2521.g13213"/>
</dbReference>